<dbReference type="EMBL" id="BART01001222">
    <property type="protein sequence ID" value="GAG64757.1"/>
    <property type="molecule type" value="Genomic_DNA"/>
</dbReference>
<dbReference type="Gene3D" id="3.20.20.70">
    <property type="entry name" value="Aldolase class I"/>
    <property type="match status" value="1"/>
</dbReference>
<evidence type="ECO:0000313" key="1">
    <source>
        <dbReference type="EMBL" id="GAG64757.1"/>
    </source>
</evidence>
<feature type="non-terminal residue" evidence="1">
    <location>
        <position position="64"/>
    </location>
</feature>
<comment type="caution">
    <text evidence="1">The sequence shown here is derived from an EMBL/GenBank/DDBJ whole genome shotgun (WGS) entry which is preliminary data.</text>
</comment>
<dbReference type="SUPFAM" id="SSF51569">
    <property type="entry name" value="Aldolase"/>
    <property type="match status" value="1"/>
</dbReference>
<accession>X1A3K2</accession>
<proteinExistence type="predicted"/>
<gene>
    <name evidence="1" type="ORF">S01H4_04527</name>
</gene>
<organism evidence="1">
    <name type="scientific">marine sediment metagenome</name>
    <dbReference type="NCBI Taxonomy" id="412755"/>
    <lineage>
        <taxon>unclassified sequences</taxon>
        <taxon>metagenomes</taxon>
        <taxon>ecological metagenomes</taxon>
    </lineage>
</organism>
<dbReference type="AlphaFoldDB" id="X1A3K2"/>
<reference evidence="1" key="1">
    <citation type="journal article" date="2014" name="Front. Microbiol.">
        <title>High frequency of phylogenetically diverse reductive dehalogenase-homologous genes in deep subseafloor sedimentary metagenomes.</title>
        <authorList>
            <person name="Kawai M."/>
            <person name="Futagami T."/>
            <person name="Toyoda A."/>
            <person name="Takaki Y."/>
            <person name="Nishi S."/>
            <person name="Hori S."/>
            <person name="Arai W."/>
            <person name="Tsubouchi T."/>
            <person name="Morono Y."/>
            <person name="Uchiyama I."/>
            <person name="Ito T."/>
            <person name="Fujiyama A."/>
            <person name="Inagaki F."/>
            <person name="Takami H."/>
        </authorList>
    </citation>
    <scope>NUCLEOTIDE SEQUENCE</scope>
    <source>
        <strain evidence="1">Expedition CK06-06</strain>
    </source>
</reference>
<dbReference type="InterPro" id="IPR013785">
    <property type="entry name" value="Aldolase_TIM"/>
</dbReference>
<name>X1A3K2_9ZZZZ</name>
<sequence>MKFSFLKRQTSKSPSFTEAFETKKLIESGADETDMVINLIALKQKNYSLVLDDIKAVVKAAKGK</sequence>
<protein>
    <submittedName>
        <fullName evidence="1">Uncharacterized protein</fullName>
    </submittedName>
</protein>